<dbReference type="STRING" id="697581.TCARB_1480"/>
<dbReference type="Pfam" id="PF07992">
    <property type="entry name" value="Pyr_redox_2"/>
    <property type="match status" value="1"/>
</dbReference>
<evidence type="ECO:0000313" key="8">
    <source>
        <dbReference type="Proteomes" id="UP000266720"/>
    </source>
</evidence>
<dbReference type="GeneID" id="25406884"/>
<dbReference type="Proteomes" id="UP000266720">
    <property type="component" value="Chromosome"/>
</dbReference>
<evidence type="ECO:0000256" key="2">
    <source>
        <dbReference type="ARBA" id="ARBA00005272"/>
    </source>
</evidence>
<keyword evidence="4" id="KW-0274">FAD</keyword>
<dbReference type="RefSeq" id="WP_020962090.1">
    <property type="nucleotide sequence ID" value="NZ_CP007493.1"/>
</dbReference>
<protein>
    <submittedName>
        <fullName evidence="7">NADH dehydrogenase</fullName>
        <ecNumber evidence="7">1.6.99.3</ecNumber>
    </submittedName>
</protein>
<comment type="similarity">
    <text evidence="2">Belongs to the NADH dehydrogenase family.</text>
</comment>
<proteinExistence type="inferred from homology"/>
<dbReference type="InterPro" id="IPR023753">
    <property type="entry name" value="FAD/NAD-binding_dom"/>
</dbReference>
<comment type="cofactor">
    <cofactor evidence="1">
        <name>FAD</name>
        <dbReference type="ChEBI" id="CHEBI:57692"/>
    </cofactor>
</comment>
<reference evidence="8" key="1">
    <citation type="book" date="2010" name="EXTREMOPHILES" publisher="0:0-0">
        <title>Complete genome sequences of ten hyperthermophilic archaea reveal their metabolic capabilities and possible ecological roles.</title>
        <editorList>
            <person name="?"/>
        </editorList>
        <authorList>
            <person name="Ravin N.V."/>
            <person name="Mardanov A.V."/>
            <person name="Bonch-Osmolovskaya E.A."/>
            <person name="Skryabin K.G."/>
        </authorList>
    </citation>
    <scope>NUCLEOTIDE SEQUENCE [LARGE SCALE GENOMIC DNA]</scope>
    <source>
        <strain evidence="8">1505</strain>
    </source>
</reference>
<organism evidence="7 8">
    <name type="scientific">Thermofilum adornatum 1505</name>
    <dbReference type="NCBI Taxonomy" id="697581"/>
    <lineage>
        <taxon>Archaea</taxon>
        <taxon>Thermoproteota</taxon>
        <taxon>Thermoprotei</taxon>
        <taxon>Thermofilales</taxon>
        <taxon>Thermofilaceae</taxon>
        <taxon>Thermofilum</taxon>
    </lineage>
</organism>
<feature type="domain" description="FAD/NAD(P)-binding" evidence="6">
    <location>
        <begin position="5"/>
        <end position="299"/>
    </location>
</feature>
<evidence type="ECO:0000256" key="3">
    <source>
        <dbReference type="ARBA" id="ARBA00022630"/>
    </source>
</evidence>
<dbReference type="PRINTS" id="PR00368">
    <property type="entry name" value="FADPNR"/>
</dbReference>
<dbReference type="PRINTS" id="PR00411">
    <property type="entry name" value="PNDRDTASEI"/>
</dbReference>
<keyword evidence="3" id="KW-0285">Flavoprotein</keyword>
<dbReference type="PANTHER" id="PTHR42913">
    <property type="entry name" value="APOPTOSIS-INDUCING FACTOR 1"/>
    <property type="match status" value="1"/>
</dbReference>
<dbReference type="SUPFAM" id="SSF51905">
    <property type="entry name" value="FAD/NAD(P)-binding domain"/>
    <property type="match status" value="1"/>
</dbReference>
<dbReference type="KEGG" id="tcb:TCARB_1480"/>
<dbReference type="AlphaFoldDB" id="A0A3G1A9R5"/>
<evidence type="ECO:0000259" key="6">
    <source>
        <dbReference type="Pfam" id="PF07992"/>
    </source>
</evidence>
<dbReference type="GO" id="GO:0019646">
    <property type="term" value="P:aerobic electron transport chain"/>
    <property type="evidence" value="ECO:0007669"/>
    <property type="project" value="TreeGrafter"/>
</dbReference>
<name>A0A3G1A9R5_9CREN</name>
<dbReference type="EC" id="1.6.99.3" evidence="7"/>
<evidence type="ECO:0000256" key="1">
    <source>
        <dbReference type="ARBA" id="ARBA00001974"/>
    </source>
</evidence>
<dbReference type="GO" id="GO:0003955">
    <property type="term" value="F:NAD(P)H dehydrogenase (quinone) activity"/>
    <property type="evidence" value="ECO:0007669"/>
    <property type="project" value="TreeGrafter"/>
</dbReference>
<accession>A0A3G1A9R5</accession>
<dbReference type="InterPro" id="IPR036188">
    <property type="entry name" value="FAD/NAD-bd_sf"/>
</dbReference>
<dbReference type="Gene3D" id="3.50.50.100">
    <property type="match status" value="1"/>
</dbReference>
<evidence type="ECO:0000256" key="5">
    <source>
        <dbReference type="ARBA" id="ARBA00023002"/>
    </source>
</evidence>
<dbReference type="EMBL" id="CP007493">
    <property type="protein sequence ID" value="AJB42524.1"/>
    <property type="molecule type" value="Genomic_DNA"/>
</dbReference>
<keyword evidence="5 7" id="KW-0560">Oxidoreductase</keyword>
<dbReference type="InterPro" id="IPR051169">
    <property type="entry name" value="NADH-Q_oxidoreductase"/>
</dbReference>
<evidence type="ECO:0000313" key="7">
    <source>
        <dbReference type="EMBL" id="AJB42524.1"/>
    </source>
</evidence>
<dbReference type="GeneID" id="16573043"/>
<dbReference type="PANTHER" id="PTHR42913:SF3">
    <property type="entry name" value="64 KDA MITOCHONDRIAL NADH DEHYDROGENASE (EUROFUNG)"/>
    <property type="match status" value="1"/>
</dbReference>
<evidence type="ECO:0000256" key="4">
    <source>
        <dbReference type="ARBA" id="ARBA00022827"/>
    </source>
</evidence>
<sequence length="390" mass="42996">MSEKRIVVVGGGFGGFYALKTLSELGVTKRHEVTLIDRSPMFAYLPSLPYLLSKKKTVEDLTEPFEKITKRLGAKFIQGEFAGVSIRESTVVLGNGDRVPYDYLIIAVGATTEYYNIPGAEQTLASWRLEDYLRIQEELKKHGDKCRVCIAGGGLTGVEVAGELAEVLGGENVTIVEKMPYLMPTLNRPKASEIIEKFLSQKGVRIIKGNGVVEASSNHLKLEDSTTLDCDLVIWSLGVKAPSIAFDQPVKTVKRGWIAVKPNLQLQDYTNIYAVGDINHFALDSDYAMKMAEEAILQGKTAAKNIAQQLEGKDPTYTHQPIFLASKPKSLVSVGYNTALMVWENRLLFGKMPYISKMLIETVVMRDIKGKIGGGTATKLESTLLRTISR</sequence>
<gene>
    <name evidence="7" type="ORF">TCARB_1480</name>
</gene>